<reference evidence="1 3" key="2">
    <citation type="journal article" date="2018" name="Plant J.">
        <title>The Physcomitrella patens chromosome-scale assembly reveals moss genome structure and evolution.</title>
        <authorList>
            <person name="Lang D."/>
            <person name="Ullrich K.K."/>
            <person name="Murat F."/>
            <person name="Fuchs J."/>
            <person name="Jenkins J."/>
            <person name="Haas F.B."/>
            <person name="Piednoel M."/>
            <person name="Gundlach H."/>
            <person name="Van Bel M."/>
            <person name="Meyberg R."/>
            <person name="Vives C."/>
            <person name="Morata J."/>
            <person name="Symeonidi A."/>
            <person name="Hiss M."/>
            <person name="Muchero W."/>
            <person name="Kamisugi Y."/>
            <person name="Saleh O."/>
            <person name="Blanc G."/>
            <person name="Decker E.L."/>
            <person name="van Gessel N."/>
            <person name="Grimwood J."/>
            <person name="Hayes R.D."/>
            <person name="Graham S.W."/>
            <person name="Gunter L.E."/>
            <person name="McDaniel S.F."/>
            <person name="Hoernstein S.N.W."/>
            <person name="Larsson A."/>
            <person name="Li F.W."/>
            <person name="Perroud P.F."/>
            <person name="Phillips J."/>
            <person name="Ranjan P."/>
            <person name="Rokshar D.S."/>
            <person name="Rothfels C.J."/>
            <person name="Schneider L."/>
            <person name="Shu S."/>
            <person name="Stevenson D.W."/>
            <person name="Thummler F."/>
            <person name="Tillich M."/>
            <person name="Villarreal Aguilar J.C."/>
            <person name="Widiez T."/>
            <person name="Wong G.K."/>
            <person name="Wymore A."/>
            <person name="Zhang Y."/>
            <person name="Zimmer A.D."/>
            <person name="Quatrano R.S."/>
            <person name="Mayer K.F.X."/>
            <person name="Goodstein D."/>
            <person name="Casacuberta J.M."/>
            <person name="Vandepoele K."/>
            <person name="Reski R."/>
            <person name="Cuming A.C."/>
            <person name="Tuskan G.A."/>
            <person name="Maumus F."/>
            <person name="Salse J."/>
            <person name="Schmutz J."/>
            <person name="Rensing S.A."/>
        </authorList>
    </citation>
    <scope>NUCLEOTIDE SEQUENCE [LARGE SCALE GENOMIC DNA]</scope>
    <source>
        <strain evidence="2 3">cv. Gransden 2004</strain>
    </source>
</reference>
<evidence type="ECO:0000313" key="2">
    <source>
        <dbReference type="EnsemblPlants" id="Pp3c15_4620V3.1"/>
    </source>
</evidence>
<sequence>MATSFTTPTGPLLAFPPTSTRAPAVTAARASVDHTSTTTTTITTLVVSGHRDAAVSSNRGRGNAKLETESLLASVKEDAGREDEGHGGQESWSRRGLLGAAALAMVVSCANLGCEPAQAFEFSLGISGPKDWLKGQKRKTAQFLLNPIEASRSRLSSAVLLLSSAEGSSFENYEEAGKLVKVAARDCTPNELGSILDFQTRTGVEVCTFKLVLKNAASLLSDDDPVKVSAVAALNDLIRSFTTVDQLLSSGGASAATQREDVMGALKQTMAALDTFQQGVQNCLDI</sequence>
<reference evidence="2" key="3">
    <citation type="submission" date="2020-12" db="UniProtKB">
        <authorList>
            <consortium name="EnsemblPlants"/>
        </authorList>
    </citation>
    <scope>IDENTIFICATION</scope>
</reference>
<name>A0A2K1JBX2_PHYPA</name>
<dbReference type="PaxDb" id="3218-PP1S83_117V6.1"/>
<gene>
    <name evidence="2" type="primary">LOC112292276</name>
    <name evidence="1" type="ORF">PHYPA_019310</name>
</gene>
<organism evidence="1">
    <name type="scientific">Physcomitrium patens</name>
    <name type="common">Spreading-leaved earth moss</name>
    <name type="synonym">Physcomitrella patens</name>
    <dbReference type="NCBI Taxonomy" id="3218"/>
    <lineage>
        <taxon>Eukaryota</taxon>
        <taxon>Viridiplantae</taxon>
        <taxon>Streptophyta</taxon>
        <taxon>Embryophyta</taxon>
        <taxon>Bryophyta</taxon>
        <taxon>Bryophytina</taxon>
        <taxon>Bryopsida</taxon>
        <taxon>Funariidae</taxon>
        <taxon>Funariales</taxon>
        <taxon>Funariaceae</taxon>
        <taxon>Physcomitrium</taxon>
    </lineage>
</organism>
<evidence type="ECO:0000313" key="1">
    <source>
        <dbReference type="EMBL" id="PNR39032.1"/>
    </source>
</evidence>
<dbReference type="OMA" id="CANLGCE"/>
<dbReference type="Gramene" id="Pp3c15_4620V3.1">
    <property type="protein sequence ID" value="Pp3c15_4620V3.1"/>
    <property type="gene ID" value="Pp3c15_4620"/>
</dbReference>
<keyword evidence="3" id="KW-1185">Reference proteome</keyword>
<dbReference type="STRING" id="3218.A0A2K1JBX2"/>
<dbReference type="PANTHER" id="PTHR36398:SF1">
    <property type="entry name" value="PLASMA MEMBRANE FUSION PROTEIN"/>
    <property type="match status" value="1"/>
</dbReference>
<dbReference type="FunCoup" id="A0A2K1JBX2">
    <property type="interactions" value="2249"/>
</dbReference>
<proteinExistence type="predicted"/>
<protein>
    <submittedName>
        <fullName evidence="1 2">Uncharacterized protein</fullName>
    </submittedName>
</protein>
<dbReference type="Gramene" id="Pp3c15_4620V3.2">
    <property type="protein sequence ID" value="Pp3c15_4620V3.2"/>
    <property type="gene ID" value="Pp3c15_4620"/>
</dbReference>
<dbReference type="EnsemblPlants" id="Pp3c15_4620V3.2">
    <property type="protein sequence ID" value="Pp3c15_4620V3.2"/>
    <property type="gene ID" value="Pp3c15_4620"/>
</dbReference>
<dbReference type="AlphaFoldDB" id="A0A2K1JBX2"/>
<accession>A0A2K1JBX2</accession>
<evidence type="ECO:0000313" key="3">
    <source>
        <dbReference type="Proteomes" id="UP000006727"/>
    </source>
</evidence>
<dbReference type="EnsemblPlants" id="Pp3c15_4620V3.1">
    <property type="protein sequence ID" value="Pp3c15_4620V3.1"/>
    <property type="gene ID" value="Pp3c15_4620"/>
</dbReference>
<reference evidence="1 3" key="1">
    <citation type="journal article" date="2008" name="Science">
        <title>The Physcomitrella genome reveals evolutionary insights into the conquest of land by plants.</title>
        <authorList>
            <person name="Rensing S."/>
            <person name="Lang D."/>
            <person name="Zimmer A."/>
            <person name="Terry A."/>
            <person name="Salamov A."/>
            <person name="Shapiro H."/>
            <person name="Nishiyama T."/>
            <person name="Perroud P.-F."/>
            <person name="Lindquist E."/>
            <person name="Kamisugi Y."/>
            <person name="Tanahashi T."/>
            <person name="Sakakibara K."/>
            <person name="Fujita T."/>
            <person name="Oishi K."/>
            <person name="Shin-I T."/>
            <person name="Kuroki Y."/>
            <person name="Toyoda A."/>
            <person name="Suzuki Y."/>
            <person name="Hashimoto A."/>
            <person name="Yamaguchi K."/>
            <person name="Sugano A."/>
            <person name="Kohara Y."/>
            <person name="Fujiyama A."/>
            <person name="Anterola A."/>
            <person name="Aoki S."/>
            <person name="Ashton N."/>
            <person name="Barbazuk W.B."/>
            <person name="Barker E."/>
            <person name="Bennetzen J."/>
            <person name="Bezanilla M."/>
            <person name="Blankenship R."/>
            <person name="Cho S.H."/>
            <person name="Dutcher S."/>
            <person name="Estelle M."/>
            <person name="Fawcett J.A."/>
            <person name="Gundlach H."/>
            <person name="Hanada K."/>
            <person name="Heyl A."/>
            <person name="Hicks K.A."/>
            <person name="Hugh J."/>
            <person name="Lohr M."/>
            <person name="Mayer K."/>
            <person name="Melkozernov A."/>
            <person name="Murata T."/>
            <person name="Nelson D."/>
            <person name="Pils B."/>
            <person name="Prigge M."/>
            <person name="Reiss B."/>
            <person name="Renner T."/>
            <person name="Rombauts S."/>
            <person name="Rushton P."/>
            <person name="Sanderfoot A."/>
            <person name="Schween G."/>
            <person name="Shiu S.-H."/>
            <person name="Stueber K."/>
            <person name="Theodoulou F.L."/>
            <person name="Tu H."/>
            <person name="Van de Peer Y."/>
            <person name="Verrier P.J."/>
            <person name="Waters E."/>
            <person name="Wood A."/>
            <person name="Yang L."/>
            <person name="Cove D."/>
            <person name="Cuming A."/>
            <person name="Hasebe M."/>
            <person name="Lucas S."/>
            <person name="Mishler D.B."/>
            <person name="Reski R."/>
            <person name="Grigoriev I."/>
            <person name="Quatrano R.S."/>
            <person name="Boore J.L."/>
        </authorList>
    </citation>
    <scope>NUCLEOTIDE SEQUENCE [LARGE SCALE GENOMIC DNA]</scope>
    <source>
        <strain evidence="2 3">cv. Gransden 2004</strain>
    </source>
</reference>
<dbReference type="Proteomes" id="UP000006727">
    <property type="component" value="Chromosome 15"/>
</dbReference>
<dbReference type="PANTHER" id="PTHR36398">
    <property type="entry name" value="PLASMA MEMBRANE FUSION PROTEIN"/>
    <property type="match status" value="1"/>
</dbReference>
<dbReference type="EMBL" id="ABEU02000015">
    <property type="protein sequence ID" value="PNR39032.1"/>
    <property type="molecule type" value="Genomic_DNA"/>
</dbReference>